<keyword evidence="2" id="KW-1185">Reference proteome</keyword>
<evidence type="ECO:0000313" key="1">
    <source>
        <dbReference type="EMBL" id="PBK92125.1"/>
    </source>
</evidence>
<evidence type="ECO:0000313" key="2">
    <source>
        <dbReference type="Proteomes" id="UP000217790"/>
    </source>
</evidence>
<organism evidence="1 2">
    <name type="scientific">Armillaria gallica</name>
    <name type="common">Bulbous honey fungus</name>
    <name type="synonym">Armillaria bulbosa</name>
    <dbReference type="NCBI Taxonomy" id="47427"/>
    <lineage>
        <taxon>Eukaryota</taxon>
        <taxon>Fungi</taxon>
        <taxon>Dikarya</taxon>
        <taxon>Basidiomycota</taxon>
        <taxon>Agaricomycotina</taxon>
        <taxon>Agaricomycetes</taxon>
        <taxon>Agaricomycetidae</taxon>
        <taxon>Agaricales</taxon>
        <taxon>Marasmiineae</taxon>
        <taxon>Physalacriaceae</taxon>
        <taxon>Armillaria</taxon>
    </lineage>
</organism>
<dbReference type="OrthoDB" id="2833246at2759"/>
<proteinExistence type="predicted"/>
<dbReference type="InParanoid" id="A0A2H3DA48"/>
<accession>A0A2H3DA48</accession>
<reference evidence="2" key="1">
    <citation type="journal article" date="2017" name="Nat. Ecol. Evol.">
        <title>Genome expansion and lineage-specific genetic innovations in the forest pathogenic fungi Armillaria.</title>
        <authorList>
            <person name="Sipos G."/>
            <person name="Prasanna A.N."/>
            <person name="Walter M.C."/>
            <person name="O'Connor E."/>
            <person name="Balint B."/>
            <person name="Krizsan K."/>
            <person name="Kiss B."/>
            <person name="Hess J."/>
            <person name="Varga T."/>
            <person name="Slot J."/>
            <person name="Riley R."/>
            <person name="Boka B."/>
            <person name="Rigling D."/>
            <person name="Barry K."/>
            <person name="Lee J."/>
            <person name="Mihaltcheva S."/>
            <person name="LaButti K."/>
            <person name="Lipzen A."/>
            <person name="Waldron R."/>
            <person name="Moloney N.M."/>
            <person name="Sperisen C."/>
            <person name="Kredics L."/>
            <person name="Vagvoelgyi C."/>
            <person name="Patrignani A."/>
            <person name="Fitzpatrick D."/>
            <person name="Nagy I."/>
            <person name="Doyle S."/>
            <person name="Anderson J.B."/>
            <person name="Grigoriev I.V."/>
            <person name="Gueldener U."/>
            <person name="Muensterkoetter M."/>
            <person name="Nagy L.G."/>
        </authorList>
    </citation>
    <scope>NUCLEOTIDE SEQUENCE [LARGE SCALE GENOMIC DNA]</scope>
    <source>
        <strain evidence="2">Ar21-2</strain>
    </source>
</reference>
<dbReference type="EMBL" id="KZ293659">
    <property type="protein sequence ID" value="PBK92125.1"/>
    <property type="molecule type" value="Genomic_DNA"/>
</dbReference>
<dbReference type="AlphaFoldDB" id="A0A2H3DA48"/>
<protein>
    <submittedName>
        <fullName evidence="1">Uncharacterized protein</fullName>
    </submittedName>
</protein>
<dbReference type="Proteomes" id="UP000217790">
    <property type="component" value="Unassembled WGS sequence"/>
</dbReference>
<sequence>MERSKACLSAFFDDAPNILPSLFSGNCKRRNPASGELPFESGQILTGRFQYHLIQQSKGLQLAAKVSLLIQQVMIANSVSDDIVQYVSNAPKQAGVIPEEYRDTLRAHCKDHWDWSPIVNFAHEFFSHLGLAMYIHSGLRAVPVESCEETPDFQSLEEIKVTLERFGTPGHYGQKEMIKLVREHDGKKCLLTHLLFSTRTPVVDRVTTDPKLAYICLAKLANHESIKPLQRFGMTRNSQSVLRLR</sequence>
<gene>
    <name evidence="1" type="ORF">ARMGADRAFT_178326</name>
</gene>
<name>A0A2H3DA48_ARMGA</name>